<feature type="compositionally biased region" description="Basic and acidic residues" evidence="10">
    <location>
        <begin position="1182"/>
        <end position="1214"/>
    </location>
</feature>
<feature type="compositionally biased region" description="Basic and acidic residues" evidence="10">
    <location>
        <begin position="625"/>
        <end position="634"/>
    </location>
</feature>
<feature type="compositionally biased region" description="Polar residues" evidence="10">
    <location>
        <begin position="1041"/>
        <end position="1057"/>
    </location>
</feature>
<feature type="compositionally biased region" description="Basic and acidic residues" evidence="10">
    <location>
        <begin position="2347"/>
        <end position="2359"/>
    </location>
</feature>
<feature type="region of interest" description="Disordered" evidence="10">
    <location>
        <begin position="537"/>
        <end position="767"/>
    </location>
</feature>
<feature type="compositionally biased region" description="Polar residues" evidence="10">
    <location>
        <begin position="642"/>
        <end position="651"/>
    </location>
</feature>
<feature type="compositionally biased region" description="Low complexity" evidence="10">
    <location>
        <begin position="1621"/>
        <end position="1630"/>
    </location>
</feature>
<gene>
    <name evidence="12" type="ORF">FF38_08098</name>
</gene>
<feature type="compositionally biased region" description="Polar residues" evidence="10">
    <location>
        <begin position="1534"/>
        <end position="1544"/>
    </location>
</feature>
<evidence type="ECO:0000313" key="12">
    <source>
        <dbReference type="EMBL" id="KNC32882.1"/>
    </source>
</evidence>
<feature type="compositionally biased region" description="Basic residues" evidence="10">
    <location>
        <begin position="230"/>
        <end position="241"/>
    </location>
</feature>
<dbReference type="InterPro" id="IPR048385">
    <property type="entry name" value="Med15_central"/>
</dbReference>
<feature type="region of interest" description="Disordered" evidence="10">
    <location>
        <begin position="195"/>
        <end position="263"/>
    </location>
</feature>
<feature type="region of interest" description="Disordered" evidence="10">
    <location>
        <begin position="2936"/>
        <end position="2959"/>
    </location>
</feature>
<evidence type="ECO:0000256" key="7">
    <source>
        <dbReference type="ARBA" id="ARBA00023242"/>
    </source>
</evidence>
<feature type="compositionally biased region" description="Basic and acidic residues" evidence="10">
    <location>
        <begin position="1409"/>
        <end position="1453"/>
    </location>
</feature>
<feature type="compositionally biased region" description="Basic and acidic residues" evidence="10">
    <location>
        <begin position="2129"/>
        <end position="2147"/>
    </location>
</feature>
<feature type="compositionally biased region" description="Polar residues" evidence="10">
    <location>
        <begin position="569"/>
        <end position="594"/>
    </location>
</feature>
<feature type="coiled-coil region" evidence="9">
    <location>
        <begin position="1277"/>
        <end position="1312"/>
    </location>
</feature>
<feature type="region of interest" description="Disordered" evidence="10">
    <location>
        <begin position="99"/>
        <end position="120"/>
    </location>
</feature>
<sequence>MTDAQYEAKYQEMQKYVPFIQRVIDRLKVNNEQQPDKPRQAQLQKMEMLHDLLTNKAKKIRIETLIKCEGVLIKLHNKIEKQSTLLQNEDNVLNNVKLKNKTSQPSSTATSSNSNNKNTKVLTTEEDICGPASPPPEIIADVIEQPVEIPTERRCSPILLKEPVKSINDKTLSHKTEDLKHSTSEQFQNLRQKVFSSDNKQQNKPSAGPQATHQHHHHHHNRTHHDNRSSHSQHHTHHQTKHLNISRQNSPFPKDNKTSAPANAAKLQTVKVVITEPLPAHVKQQHFPSSKPFLPRASICHNNLRTLAQVLPTDDDNNEAYSPEECWEQYNESHNKRSSGYAASSAPVFSRLGAKVTDEVKLESPSGSKPPGRYTPIPDVLKSPPLSVNDINNLLIESGADKIAKDISEIGTRRTTKVEDLSPNNSFEFVRKKLQQTARLNSPITGDRDERNMSPLPPERLALKYNPHPRQERLISISSTEGSECSTHSKINDPRLKYKLNSSSTINSPSPMVSPNVNVLPAINLNDPRLKKQNLLNNTPPLHSSTPIMNYPATTNLSYAGRKDPRISRVTTNSNHNLTPNRSASLNQTQYSSEENWDSDEETKAKPLTKVDPRLAKRQQTPVEKPYEREERSFNSKPPPNRRNSLSQSRYQMEAKSFERANSQPRFQADDGGRNHRAKSQTRFVPDTTKDKLPIRDQSVSRQDSLEGKQTSVNKDSGKNNKKDKKAKNIQKTWTTHTVPNPPKSDTEEDWDSEPEESKEKPKVSAEANKVIEKQSETIDKSPVPPVVMPAFHKHNSPSAIVSPVHNIPPLANYNQLPPPMGTYNQPPPAIQTGPLNHTFPAHNVNVQNRFSSLLNDKSERIKYFEAKKQKTTQPRTYKEFREAKERALAQETALKKAAEEAEAKKKALELKETEKEKDLNANDKQETSNKKLEEMRKDKKPNNNDGAKALAVTKKTVVPTESALDKMYRTQNFNTTFSKGNLSFKIPKKKTEEKPKEESAKSDIAANVSLENEKVVDKEKTNEKHKQEDTKDKQQEESKQTANNKKPLVTTPTAKQMETKAKEINKQQDETVIGKQLESKVKEVNNKKAKANQQVDKEKTKEVSKEDQDKQVEMEDKQKTKEVSKEEKDKCNQEIEKDEKTSDTQKTIESVKETTKETTNNENNKKNTRDPRCRPKPAANTKDKAKETEKATEKETETEKQSEKEKPTETAKENFEMLSQIVITSSENEVILKPQHNISALDKFNKLTQELTPKPQRVLRRRNTMVVFDSAPLVDKEKLRKANALLFEDVQEEEKRKRKQAEEERINARRNRNLEEMFKKTDDNCTVSTQNIITGKRRTRATINFNETACAISVFKHVTLKDAATSKVSETTTTPAAKNTRSNNKQKASKPQEDHNNTDDSDEDNDEREQVKNKKETKANKNKNTKETKQKQEEASKEAEKTKATNETENKSKAGKKRTQANKKLQPGKNTETPITAAASGNNNEATFKPIAETNEEEHQNCAVSSTSTEEPASCSNAIKETPLKKEADDNEPTSTANKSNNPTPTPEANVHVLNEIVDQILKPNADRDHILGLLGQILSDERLELIKSLIESSHRQTEEAEENKQETNNEKEIKKEKTQANNKQNQQTNEEEEEEEEEEDDPEDLKPLKPKTTTVAEEGVRKARGAKKNQKKRSELERLNDDIRDMFICEGVLTATGRRMCTIMGKEVETESSKKSTKENKDNETNQQEMGGKRKEEKLKPPTSNRPLRRSLRGCKTNEDTNDDDDEALSIFSRTTEESLDNTDTSFNTDSTPQRKMPILKPNTPIKIPEEEVQEAAKKTNKNNKRKSITKSNVRNKKAKTKEESETEDRDTETEVDEEEQEEEEENSLKTKSKNKSAIKNTNLHWHNQSKFTNWCMICEKKIPTNKGSLHYKMHHGENYISRLAPVLLQQFKKGKCNQPIFGVKKTQRQPSWFFRCPFCLNYFNTPLPLWLEHFQNHTVEFRYECCKCHYCSNRRMTVARHVKTCEGGSIITSMVKLNKPTEINAHVCHLCNFIQLKRINLERHYIEQHHLDKKKVELLGYTVTLFDVENVECVTEDRAIERENEAWKEIEKDEQIIDIEDDEERAVNAAEETKGSENETTTSKKQSPEAEVTKESEKDAKETNNDEDQETANKPKETTKESEEKLKVKRVLELEKSKDLEKLKQSVADKNSNENQQKLSQENDKEKELVQVETAATNNNTTMLDERNNKETDKSIPTEITKEESKKKGTVLQTQLKVAKTKDSSKKQEISKTKPTENEPATDKTEDNQKEADKEEKSKESVSKEPTETEELTETEKETNNGNFSTNKLNKEEILKPETPIKTLTKEQEKLKKIPTKQEEKTNKVIDFDSSDSEPLINKDLEVVNETATAQDLQDELLALAAQAADEVNATETTKESHTNLQNELLALAAQAAEEDPTETPKICLEEEEETQNSEASSKESQINLNPKDWEQEISNETKKLPTPQTTMSDLIASSIDLIYKRGDSSKRKSIGLEVSEAKKLKQNASNAFMPSREENSNSPTIQILAQSIINIEEQANEDGVRQANKPITMAERLSQRFKDLQQPTEVKQAEAKENAFEKLVNETVKDLEQETHMAMPPLIWKKKDVPKPIVSNDITVISDDEDWEDIEITETAPTVSATNTGNIPKSKNKGLFQKFGLLRGNNKNTKKHLTPMGFLPKKKSLKEKIPTNNNGTTLNTPPPTTTITTKNQTNTNTSPNFSSTTNTPLTNTTAHIGFKPVINIMDDLLPDSPCNDPIDLVPGLAPLEPLQDLNDISSILDSNLSAVNINAADQHTSIEDALDFVSEQQAHDKQQTKCASKISINNISHVGYSLQLTGDNPFKFYCLLKNCSFLYSSDSVGLETHFMCEHQHIKWNGYCLMCQEQCFPQENANKEYSITQEIRHMMEKHAHKPLLDLNNDSTQHSTTSSQGSEERPKIKLRRLTGDCLSRSTPDMEVKGNESASVLTSAAPLTMLGALLVAKPKPPTKDMPPQPQMPLTEPLLLNAGPAVAFNNVSKDFLITSVTSSAPNQQTPLQISNVISLNPNTNTEQLQLPKISNVRTLAPKVGSLWTQQIEKERVELVEAAAESLEVSNILANAGNPGTEREVPRNLDDSPVIVAETLPLAQNKTGDFVITQTVSAQYNDQSSAALGFNISIAASTANNNNAPTNETMNSPSSNFTITSRQYKCMGSGCKFVSRVPVAMSDHLRFHERRNFSNKHDYLACGFCFYCATDVEDYMKHADQFHIINKTLNKLTATSAANTATTTAAVNTNKSTQGNIATTASSTTSALNTASPKPAGNKEKDTAISLKEKIQDILNSGGNVVITDKKNAKFIQNQISKHFPEPEEVYLRKLRETIEETVGPTGLADDKLYRCVIKNCQTQLTESNFLTHVMYHISSMGGNPNNYTYKCPHCTAQYHRPAGIKAHIKNHARNRYFCYLCDQTSTNPGQLLKHFSEKHWHTLNMYTKELLKPKISNDALGTVLDSGYYVAYTQDLSDEELRKFGEKLILEWQRKKSGSKTHFKSSEIDLLPLSAIFQREVNCGECKYKTKVRTNMLRHLQMHKQNPDLSNKTDATKAYSVDPVNPVPCLNSSERFFDKMTNLASSSLIPSSSTTAAASATSTAPKPAFKIPYSFLSESKCYTCGCPGCNYHTISVDLFRAHLNALHSNSVTYRCTFCLEEICKRGITIERILNHLRFHGATLFRCEECNYIHYLRYVVERHINEKHASSKVNIVTHERSDEDDAEGNTTMVAFAG</sequence>
<feature type="compositionally biased region" description="Polar residues" evidence="10">
    <location>
        <begin position="2456"/>
        <end position="2468"/>
    </location>
</feature>
<evidence type="ECO:0000256" key="5">
    <source>
        <dbReference type="ARBA" id="ARBA00023015"/>
    </source>
</evidence>
<accession>A0A0L0CKX5</accession>
<feature type="compositionally biased region" description="Basic and acidic residues" evidence="10">
    <location>
        <begin position="990"/>
        <end position="1002"/>
    </location>
</feature>
<feature type="compositionally biased region" description="Basic and acidic residues" evidence="10">
    <location>
        <begin position="1078"/>
        <end position="1087"/>
    </location>
</feature>
<keyword evidence="4" id="KW-0862">Zinc</keyword>
<name>A0A0L0CKX5_LUCCU</name>
<evidence type="ECO:0000256" key="3">
    <source>
        <dbReference type="ARBA" id="ARBA00022771"/>
    </source>
</evidence>
<dbReference type="PROSITE" id="PS50157">
    <property type="entry name" value="ZINC_FINGER_C2H2_2"/>
    <property type="match status" value="1"/>
</dbReference>
<feature type="compositionally biased region" description="Polar residues" evidence="10">
    <location>
        <begin position="242"/>
        <end position="251"/>
    </location>
</feature>
<reference evidence="12 13" key="1">
    <citation type="journal article" date="2015" name="Nat. Commun.">
        <title>Lucilia cuprina genome unlocks parasitic fly biology to underpin future interventions.</title>
        <authorList>
            <person name="Anstead C.A."/>
            <person name="Korhonen P.K."/>
            <person name="Young N.D."/>
            <person name="Hall R.S."/>
            <person name="Jex A.R."/>
            <person name="Murali S.C."/>
            <person name="Hughes D.S."/>
            <person name="Lee S.F."/>
            <person name="Perry T."/>
            <person name="Stroehlein A.J."/>
            <person name="Ansell B.R."/>
            <person name="Breugelmans B."/>
            <person name="Hofmann A."/>
            <person name="Qu J."/>
            <person name="Dugan S."/>
            <person name="Lee S.L."/>
            <person name="Chao H."/>
            <person name="Dinh H."/>
            <person name="Han Y."/>
            <person name="Doddapaneni H.V."/>
            <person name="Worley K.C."/>
            <person name="Muzny D.M."/>
            <person name="Ioannidis P."/>
            <person name="Waterhouse R.M."/>
            <person name="Zdobnov E.M."/>
            <person name="James P.J."/>
            <person name="Bagnall N.H."/>
            <person name="Kotze A.C."/>
            <person name="Gibbs R.A."/>
            <person name="Richards S."/>
            <person name="Batterham P."/>
            <person name="Gasser R.B."/>
        </authorList>
    </citation>
    <scope>NUCLEOTIDE SEQUENCE [LARGE SCALE GENOMIC DNA]</scope>
    <source>
        <strain evidence="12 13">LS</strain>
        <tissue evidence="12">Full body</tissue>
    </source>
</reference>
<feature type="compositionally biased region" description="Basic and acidic residues" evidence="10">
    <location>
        <begin position="2227"/>
        <end position="2250"/>
    </location>
</feature>
<dbReference type="GO" id="GO:0008270">
    <property type="term" value="F:zinc ion binding"/>
    <property type="evidence" value="ECO:0007669"/>
    <property type="project" value="UniProtKB-KW"/>
</dbReference>
<evidence type="ECO:0000313" key="13">
    <source>
        <dbReference type="Proteomes" id="UP000037069"/>
    </source>
</evidence>
<dbReference type="InterPro" id="IPR013087">
    <property type="entry name" value="Znf_C2H2_type"/>
</dbReference>
<feature type="compositionally biased region" description="Polar residues" evidence="10">
    <location>
        <begin position="1367"/>
        <end position="1387"/>
    </location>
</feature>
<feature type="compositionally biased region" description="Basic and acidic residues" evidence="10">
    <location>
        <begin position="897"/>
        <end position="943"/>
    </location>
</feature>
<feature type="compositionally biased region" description="Low complexity" evidence="10">
    <location>
        <begin position="2941"/>
        <end position="2951"/>
    </location>
</feature>
<dbReference type="PANTHER" id="PTHR46179">
    <property type="entry name" value="ZINC FINGER PROTEIN"/>
    <property type="match status" value="1"/>
</dbReference>
<evidence type="ECO:0000256" key="2">
    <source>
        <dbReference type="ARBA" id="ARBA00022723"/>
    </source>
</evidence>
<feature type="compositionally biased region" description="Polar residues" evidence="10">
    <location>
        <begin position="2217"/>
        <end position="2226"/>
    </location>
</feature>
<keyword evidence="9" id="KW-0175">Coiled coil</keyword>
<feature type="compositionally biased region" description="Basic and acidic residues" evidence="10">
    <location>
        <begin position="1012"/>
        <end position="1040"/>
    </location>
</feature>
<feature type="region of interest" description="Disordered" evidence="10">
    <location>
        <begin position="357"/>
        <end position="381"/>
    </location>
</feature>
<feature type="compositionally biased region" description="Low complexity" evidence="10">
    <location>
        <begin position="1784"/>
        <end position="1794"/>
    </location>
</feature>
<feature type="compositionally biased region" description="Basic and acidic residues" evidence="10">
    <location>
        <begin position="2204"/>
        <end position="2213"/>
    </location>
</feature>
<feature type="domain" description="C2H2-type" evidence="11">
    <location>
        <begin position="3429"/>
        <end position="3456"/>
    </location>
</feature>
<protein>
    <recommendedName>
        <fullName evidence="11">C2H2-type domain-containing protein</fullName>
    </recommendedName>
</protein>
<feature type="compositionally biased region" description="Basic and acidic residues" evidence="10">
    <location>
        <begin position="2154"/>
        <end position="2187"/>
    </location>
</feature>
<feature type="compositionally biased region" description="Polar residues" evidence="10">
    <location>
        <begin position="1469"/>
        <end position="1487"/>
    </location>
</feature>
<feature type="region of interest" description="Disordered" evidence="10">
    <location>
        <begin position="2706"/>
        <end position="2748"/>
    </location>
</feature>
<dbReference type="PROSITE" id="PS00028">
    <property type="entry name" value="ZINC_FINGER_C2H2_1"/>
    <property type="match status" value="1"/>
</dbReference>
<feature type="compositionally biased region" description="Basic and acidic residues" evidence="10">
    <location>
        <begin position="1733"/>
        <end position="1742"/>
    </location>
</feature>
<keyword evidence="5" id="KW-0805">Transcription regulation</keyword>
<dbReference type="Gene3D" id="3.30.160.60">
    <property type="entry name" value="Classic Zinc Finger"/>
    <property type="match status" value="1"/>
</dbReference>
<evidence type="ECO:0000256" key="9">
    <source>
        <dbReference type="SAM" id="Coils"/>
    </source>
</evidence>
<feature type="compositionally biased region" description="Polar residues" evidence="10">
    <location>
        <begin position="698"/>
        <end position="713"/>
    </location>
</feature>
<feature type="compositionally biased region" description="Basic residues" evidence="10">
    <location>
        <begin position="1664"/>
        <end position="1673"/>
    </location>
</feature>
<feature type="region of interest" description="Disordered" evidence="10">
    <location>
        <begin position="1595"/>
        <end position="1682"/>
    </location>
</feature>
<feature type="region of interest" description="Disordered" evidence="10">
    <location>
        <begin position="2432"/>
        <end position="2470"/>
    </location>
</feature>
<proteinExistence type="predicted"/>
<feature type="compositionally biased region" description="Basic and acidic residues" evidence="10">
    <location>
        <begin position="1595"/>
        <end position="1620"/>
    </location>
</feature>
<feature type="compositionally biased region" description="Basic and acidic residues" evidence="10">
    <location>
        <begin position="1708"/>
        <end position="1726"/>
    </location>
</feature>
<feature type="compositionally biased region" description="Low complexity" evidence="10">
    <location>
        <begin position="3303"/>
        <end position="3315"/>
    </location>
</feature>
<dbReference type="Pfam" id="PF21538">
    <property type="entry name" value="Med15_M"/>
    <property type="match status" value="1"/>
</dbReference>
<feature type="compositionally biased region" description="Basic and acidic residues" evidence="10">
    <location>
        <begin position="1164"/>
        <end position="1174"/>
    </location>
</feature>
<evidence type="ECO:0000256" key="10">
    <source>
        <dbReference type="SAM" id="MobiDB-lite"/>
    </source>
</evidence>
<feature type="compositionally biased region" description="Polar residues" evidence="10">
    <location>
        <begin position="2191"/>
        <end position="2203"/>
    </location>
</feature>
<feature type="compositionally biased region" description="Basic and acidic residues" evidence="10">
    <location>
        <begin position="2263"/>
        <end position="2310"/>
    </location>
</feature>
<keyword evidence="13" id="KW-1185">Reference proteome</keyword>
<feature type="compositionally biased region" description="Basic and acidic residues" evidence="10">
    <location>
        <begin position="1058"/>
        <end position="1070"/>
    </location>
</feature>
<feature type="non-terminal residue" evidence="12">
    <location>
        <position position="3776"/>
    </location>
</feature>
<organism evidence="12 13">
    <name type="scientific">Lucilia cuprina</name>
    <name type="common">Green bottle fly</name>
    <name type="synonym">Australian sheep blowfly</name>
    <dbReference type="NCBI Taxonomy" id="7375"/>
    <lineage>
        <taxon>Eukaryota</taxon>
        <taxon>Metazoa</taxon>
        <taxon>Ecdysozoa</taxon>
        <taxon>Arthropoda</taxon>
        <taxon>Hexapoda</taxon>
        <taxon>Insecta</taxon>
        <taxon>Pterygota</taxon>
        <taxon>Neoptera</taxon>
        <taxon>Endopterygota</taxon>
        <taxon>Diptera</taxon>
        <taxon>Brachycera</taxon>
        <taxon>Muscomorpha</taxon>
        <taxon>Oestroidea</taxon>
        <taxon>Calliphoridae</taxon>
        <taxon>Luciliinae</taxon>
        <taxon>Lucilia</taxon>
    </lineage>
</organism>
<dbReference type="EMBL" id="JRES01000262">
    <property type="protein sequence ID" value="KNC32882.1"/>
    <property type="molecule type" value="Genomic_DNA"/>
</dbReference>
<keyword evidence="6" id="KW-0804">Transcription</keyword>
<feature type="compositionally biased region" description="Basic residues" evidence="10">
    <location>
        <begin position="1821"/>
        <end position="1842"/>
    </location>
</feature>
<feature type="region of interest" description="Disordered" evidence="10">
    <location>
        <begin position="1706"/>
        <end position="1878"/>
    </location>
</feature>
<comment type="subcellular location">
    <subcellularLocation>
        <location evidence="1">Nucleus</location>
    </subcellularLocation>
</comment>
<feature type="compositionally biased region" description="Polar residues" evidence="10">
    <location>
        <begin position="195"/>
        <end position="211"/>
    </location>
</feature>
<evidence type="ECO:0000256" key="8">
    <source>
        <dbReference type="PROSITE-ProRule" id="PRU00042"/>
    </source>
</evidence>
<evidence type="ECO:0000256" key="4">
    <source>
        <dbReference type="ARBA" id="ARBA00022833"/>
    </source>
</evidence>
<feature type="compositionally biased region" description="Acidic residues" evidence="10">
    <location>
        <begin position="1631"/>
        <end position="1645"/>
    </location>
</feature>
<dbReference type="SMART" id="SM00355">
    <property type="entry name" value="ZnF_C2H2"/>
    <property type="match status" value="13"/>
</dbReference>
<keyword evidence="2" id="KW-0479">Metal-binding</keyword>
<dbReference type="GO" id="GO:0006357">
    <property type="term" value="P:regulation of transcription by RNA polymerase II"/>
    <property type="evidence" value="ECO:0007669"/>
    <property type="project" value="TreeGrafter"/>
</dbReference>
<feature type="region of interest" description="Disordered" evidence="10">
    <location>
        <begin position="1366"/>
        <end position="1552"/>
    </location>
</feature>
<feature type="compositionally biased region" description="Low complexity" evidence="10">
    <location>
        <begin position="2710"/>
        <end position="2748"/>
    </location>
</feature>
<dbReference type="OMA" id="HFDKMVN"/>
<dbReference type="GO" id="GO:0005634">
    <property type="term" value="C:nucleus"/>
    <property type="evidence" value="ECO:0007669"/>
    <property type="project" value="UniProtKB-SubCell"/>
</dbReference>
<keyword evidence="7" id="KW-0539">Nucleus</keyword>
<feature type="region of interest" description="Disordered" evidence="10">
    <location>
        <begin position="897"/>
        <end position="955"/>
    </location>
</feature>
<feature type="compositionally biased region" description="Basic and acidic residues" evidence="10">
    <location>
        <begin position="602"/>
        <end position="615"/>
    </location>
</feature>
<feature type="region of interest" description="Disordered" evidence="10">
    <location>
        <begin position="974"/>
        <end position="1214"/>
    </location>
</feature>
<feature type="compositionally biased region" description="Basic residues" evidence="10">
    <location>
        <begin position="213"/>
        <end position="223"/>
    </location>
</feature>
<dbReference type="Proteomes" id="UP000037069">
    <property type="component" value="Unassembled WGS sequence"/>
</dbReference>
<dbReference type="InterPro" id="IPR051061">
    <property type="entry name" value="Zinc_finger_trans_reg"/>
</dbReference>
<evidence type="ECO:0000256" key="6">
    <source>
        <dbReference type="ARBA" id="ARBA00023163"/>
    </source>
</evidence>
<comment type="caution">
    <text evidence="12">The sequence shown here is derived from an EMBL/GenBank/DDBJ whole genome shotgun (WGS) entry which is preliminary data.</text>
</comment>
<dbReference type="PANTHER" id="PTHR46179:SF13">
    <property type="entry name" value="C2H2-TYPE DOMAIN-CONTAINING PROTEIN"/>
    <property type="match status" value="1"/>
</dbReference>
<feature type="compositionally biased region" description="Acidic residues" evidence="10">
    <location>
        <begin position="1847"/>
        <end position="1868"/>
    </location>
</feature>
<feature type="compositionally biased region" description="Polar residues" evidence="10">
    <location>
        <begin position="1503"/>
        <end position="1520"/>
    </location>
</feature>
<feature type="compositionally biased region" description="Basic and acidic residues" evidence="10">
    <location>
        <begin position="756"/>
        <end position="767"/>
    </location>
</feature>
<feature type="region of interest" description="Disordered" evidence="10">
    <location>
        <begin position="2096"/>
        <end position="2359"/>
    </location>
</feature>
<feature type="compositionally biased region" description="Polar residues" evidence="10">
    <location>
        <begin position="537"/>
        <end position="558"/>
    </location>
</feature>
<feature type="compositionally biased region" description="Basic and acidic residues" evidence="10">
    <location>
        <begin position="1096"/>
        <end position="1144"/>
    </location>
</feature>
<evidence type="ECO:0000256" key="1">
    <source>
        <dbReference type="ARBA" id="ARBA00004123"/>
    </source>
</evidence>
<dbReference type="OrthoDB" id="4737882at2759"/>
<feature type="region of interest" description="Disordered" evidence="10">
    <location>
        <begin position="3303"/>
        <end position="3323"/>
    </location>
</feature>
<evidence type="ECO:0000259" key="11">
    <source>
        <dbReference type="PROSITE" id="PS50157"/>
    </source>
</evidence>
<keyword evidence="3 8" id="KW-0863">Zinc-finger</keyword>